<accession>A0A0G1XHU9</accession>
<dbReference type="EMBL" id="LCRF01000031">
    <property type="protein sequence ID" value="KKW30818.1"/>
    <property type="molecule type" value="Genomic_DNA"/>
</dbReference>
<name>A0A0G1XHU9_9BACT</name>
<dbReference type="PANTHER" id="PTHR43000">
    <property type="entry name" value="DTDP-D-GLUCOSE 4,6-DEHYDRATASE-RELATED"/>
    <property type="match status" value="1"/>
</dbReference>
<dbReference type="Gene3D" id="3.40.50.720">
    <property type="entry name" value="NAD(P)-binding Rossmann-like Domain"/>
    <property type="match status" value="1"/>
</dbReference>
<comment type="similarity">
    <text evidence="1">Belongs to the NAD(P)-dependent epimerase/dehydratase family.</text>
</comment>
<dbReference type="Proteomes" id="UP000034445">
    <property type="component" value="Unassembled WGS sequence"/>
</dbReference>
<proteinExistence type="inferred from homology"/>
<reference evidence="3 4" key="1">
    <citation type="journal article" date="2015" name="Nature">
        <title>rRNA introns, odd ribosomes, and small enigmatic genomes across a large radiation of phyla.</title>
        <authorList>
            <person name="Brown C.T."/>
            <person name="Hug L.A."/>
            <person name="Thomas B.C."/>
            <person name="Sharon I."/>
            <person name="Castelle C.J."/>
            <person name="Singh A."/>
            <person name="Wilkins M.J."/>
            <person name="Williams K.H."/>
            <person name="Banfield J.F."/>
        </authorList>
    </citation>
    <scope>NUCLEOTIDE SEQUENCE [LARGE SCALE GENOMIC DNA]</scope>
</reference>
<evidence type="ECO:0000313" key="3">
    <source>
        <dbReference type="EMBL" id="KKW30818.1"/>
    </source>
</evidence>
<dbReference type="Pfam" id="PF01370">
    <property type="entry name" value="Epimerase"/>
    <property type="match status" value="1"/>
</dbReference>
<comment type="caution">
    <text evidence="3">The sequence shown here is derived from an EMBL/GenBank/DDBJ whole genome shotgun (WGS) entry which is preliminary data.</text>
</comment>
<evidence type="ECO:0000259" key="2">
    <source>
        <dbReference type="Pfam" id="PF01370"/>
    </source>
</evidence>
<protein>
    <submittedName>
        <fullName evidence="3">NAD-dependent epimerase/dehydratase</fullName>
    </submittedName>
</protein>
<dbReference type="InterPro" id="IPR036291">
    <property type="entry name" value="NAD(P)-bd_dom_sf"/>
</dbReference>
<evidence type="ECO:0000313" key="4">
    <source>
        <dbReference type="Proteomes" id="UP000034445"/>
    </source>
</evidence>
<organism evidence="3 4">
    <name type="scientific">Candidatus Kaiserbacteria bacterium GW2011_GWC2_52_8b</name>
    <dbReference type="NCBI Taxonomy" id="1618676"/>
    <lineage>
        <taxon>Bacteria</taxon>
        <taxon>Candidatus Kaiseribacteriota</taxon>
    </lineage>
</organism>
<feature type="domain" description="NAD-dependent epimerase/dehydratase" evidence="2">
    <location>
        <begin position="4"/>
        <end position="229"/>
    </location>
</feature>
<dbReference type="PATRIC" id="fig|1618676.3.peg.643"/>
<gene>
    <name evidence="3" type="ORF">UY74_C0031G0016</name>
</gene>
<dbReference type="SUPFAM" id="SSF51735">
    <property type="entry name" value="NAD(P)-binding Rossmann-fold domains"/>
    <property type="match status" value="1"/>
</dbReference>
<dbReference type="AlphaFoldDB" id="A0A0G1XHU9"/>
<dbReference type="InterPro" id="IPR001509">
    <property type="entry name" value="Epimerase_deHydtase"/>
</dbReference>
<evidence type="ECO:0000256" key="1">
    <source>
        <dbReference type="ARBA" id="ARBA00007637"/>
    </source>
</evidence>
<sequence>MKRVLVTGATGFIGRQSLLPLLEHGFEVHALYARKPIEADPRIIWHAADLLKKDCASNLCAAIRSSHLLHFAWYVDPKDYKTSPENSLWVKATLSLVQAFKENGGTRAVLAGSCMEYDWAIPQNAFAENSSPVAPTTVYGKAKNETRLLAEKYAYENDFSLAWGRIFFLYGPHEAPGRLVPYVINALLSDMPALCTSGEQIRDYSHVGDVGAAFAALLDSNVAGAVNIGSGHDMVLKDILFTIGDMLGKRDLIKLGARPTVKGEPPCIVADIRRLTDEVGWRPLITVEEGLRTTIDWWRKNKA</sequence>